<accession>A0A078BMR1</accession>
<protein>
    <submittedName>
        <fullName evidence="5">Coat Protein</fullName>
    </submittedName>
</protein>
<evidence type="ECO:0000313" key="5">
    <source>
        <dbReference type="EMBL" id="CDX09880.1"/>
    </source>
</evidence>
<keyword evidence="2 5" id="KW-0167">Capsid protein</keyword>
<name>A0A078BMR1_9VIRU</name>
<evidence type="ECO:0000256" key="2">
    <source>
        <dbReference type="ARBA" id="ARBA00022561"/>
    </source>
</evidence>
<proteinExistence type="predicted"/>
<gene>
    <name evidence="5" type="primary">CP</name>
</gene>
<evidence type="ECO:0000256" key="1">
    <source>
        <dbReference type="ARBA" id="ARBA00004328"/>
    </source>
</evidence>
<comment type="subcellular location">
    <subcellularLocation>
        <location evidence="1">Virion</location>
    </subcellularLocation>
</comment>
<feature type="region of interest" description="Disordered" evidence="4">
    <location>
        <begin position="1"/>
        <end position="26"/>
    </location>
</feature>
<reference evidence="5" key="1">
    <citation type="submission" date="2014-06" db="EMBL/GenBank/DDBJ databases">
        <title>Pigeonpea sterlity mosaic disease is caused by two related Emaraviruses named PSMV-I and PSMV-II (PSMV- Pigeonpea sterlity mosaic virus).</title>
        <authorList>
            <person name="Kumar S."/>
            <person name="Subbarao B.L."/>
            <person name="Zaidi A.A."/>
            <person name="Hallan V."/>
        </authorList>
    </citation>
    <scope>NUCLEOTIDE SEQUENCE</scope>
    <source>
        <strain evidence="5">Hyderabad</strain>
    </source>
</reference>
<dbReference type="InterPro" id="IPR057839">
    <property type="entry name" value="Fimo_NCAP"/>
</dbReference>
<dbReference type="Pfam" id="PF25629">
    <property type="entry name" value="Fimo_NCAP"/>
    <property type="match status" value="1"/>
</dbReference>
<sequence length="308" mass="34559">MPPKMPSKTPFSNMPAASKKSDIPDNEVRINVKGKVNTIKFPNVKDKKLQNTEGTSLKPATIEPKAFKSAAMVEHDFKIKKYISYCNINAAAAYLSQSKEHKEMLKQNDSLILTVSKDQKIYVIQNIQETNIENVLSFNKACAVLALGILKHKFPEIFDWTSHKYVTSGWSDQNLNVEDTIINRLAGAMGLTPDNPYYWFMVPGYEFLYELYPAECIAYTLLRVEYREALNIPEKISNQDIVQSLTAKMNKFHGLGTSTFKDAVAVVGLENIKAAYQAMSSSVGETGRTRRAAIVLAGFEELLKSLKE</sequence>
<dbReference type="GO" id="GO:0019028">
    <property type="term" value="C:viral capsid"/>
    <property type="evidence" value="ECO:0007669"/>
    <property type="project" value="UniProtKB-KW"/>
</dbReference>
<keyword evidence="3" id="KW-0946">Virion</keyword>
<dbReference type="EMBL" id="LM652699">
    <property type="protein sequence ID" value="CDX09880.1"/>
    <property type="molecule type" value="Genomic_RNA"/>
</dbReference>
<organism evidence="5">
    <name type="scientific">Emaravirus cajani</name>
    <dbReference type="NCBI Taxonomy" id="1980429"/>
    <lineage>
        <taxon>Viruses</taxon>
        <taxon>Riboviria</taxon>
        <taxon>Orthornavirae</taxon>
        <taxon>Negarnaviricota</taxon>
        <taxon>Polyploviricotina</taxon>
        <taxon>Bunyaviricetes</taxon>
        <taxon>Elliovirales</taxon>
        <taxon>Fimoviridae</taxon>
        <taxon>Emaravirus</taxon>
    </lineage>
</organism>
<evidence type="ECO:0000256" key="3">
    <source>
        <dbReference type="ARBA" id="ARBA00022844"/>
    </source>
</evidence>
<evidence type="ECO:0000256" key="4">
    <source>
        <dbReference type="SAM" id="MobiDB-lite"/>
    </source>
</evidence>